<comment type="cofactor">
    <cofactor evidence="10">
        <name>Zn(2+)</name>
        <dbReference type="ChEBI" id="CHEBI:29105"/>
    </cofactor>
    <text evidence="10">Binds 1 zinc ion per subunit.</text>
</comment>
<keyword evidence="4" id="KW-0479">Metal-binding</keyword>
<dbReference type="Gene3D" id="3.30.2010.10">
    <property type="entry name" value="Metalloproteases ('zincins'), catalytic domain"/>
    <property type="match status" value="1"/>
</dbReference>
<dbReference type="PANTHER" id="PTHR43221:SF3">
    <property type="entry name" value="SLL1280 PROTEIN"/>
    <property type="match status" value="1"/>
</dbReference>
<dbReference type="Proteomes" id="UP000006791">
    <property type="component" value="Chromosome 1"/>
</dbReference>
<dbReference type="HOGENOM" id="CLU_052979_1_1_0"/>
<keyword evidence="7" id="KW-1133">Transmembrane helix</keyword>
<keyword evidence="9" id="KW-0472">Membrane</keyword>
<keyword evidence="14" id="KW-1185">Reference proteome</keyword>
<evidence type="ECO:0000256" key="1">
    <source>
        <dbReference type="ARBA" id="ARBA00022475"/>
    </source>
</evidence>
<evidence type="ECO:0000256" key="11">
    <source>
        <dbReference type="SAM" id="MobiDB-lite"/>
    </source>
</evidence>
<keyword evidence="6 10" id="KW-0862">Zinc</keyword>
<accession>G2LHX8</accession>
<feature type="compositionally biased region" description="Low complexity" evidence="11">
    <location>
        <begin position="38"/>
        <end position="58"/>
    </location>
</feature>
<name>G2LHX8_CHLTF</name>
<sequence length="391" mass="43201">MPSDEPLSPQPESEADSAPDTDRVSGEASGETAPGRNPTAASGEAAAATATPATVEAVNGTPDRNREVRCRYCGQRNRVRADWTPRAGVRCGRCRLPLDEQTHRKFPGLSPREYIHPLDSQALETLQLIPGIDPLLKKALEITGETYLRVMFTANGVKVSEKQCPDLHAKLEVACQTLGIRELPELYLSVTNPLGGGGLGFNAFTSGVERPFIVLFTPLIERLDDIEVLAVIAHELGHIHCHHLLYKVAAELLFQLGSYALSRAPLPPGVSDLLTWPVRSALLTWYQKAELSCDRAAQLVVQEPHVLTKLMMKLAGGTLTSRLNHEEFIAQARAFDQRNESNFVDRFWTWQIASGRTHPFPIWRVSEILKWTESEDGYKKLMKPAALATLS</sequence>
<evidence type="ECO:0000256" key="8">
    <source>
        <dbReference type="ARBA" id="ARBA00023049"/>
    </source>
</evidence>
<organism evidence="13 14">
    <name type="scientific">Chloracidobacterium thermophilum (strain B)</name>
    <dbReference type="NCBI Taxonomy" id="981222"/>
    <lineage>
        <taxon>Bacteria</taxon>
        <taxon>Pseudomonadati</taxon>
        <taxon>Acidobacteriota</taxon>
        <taxon>Terriglobia</taxon>
        <taxon>Terriglobales</taxon>
        <taxon>Acidobacteriaceae</taxon>
        <taxon>Chloracidobacterium</taxon>
    </lineage>
</organism>
<dbReference type="GO" id="GO:0046872">
    <property type="term" value="F:metal ion binding"/>
    <property type="evidence" value="ECO:0007669"/>
    <property type="project" value="UniProtKB-KW"/>
</dbReference>
<keyword evidence="8 10" id="KW-0482">Metalloprotease</keyword>
<keyword evidence="1" id="KW-1003">Cell membrane</keyword>
<dbReference type="OrthoDB" id="15218at2"/>
<comment type="similarity">
    <text evidence="10">Belongs to the peptidase M48 family.</text>
</comment>
<dbReference type="AlphaFoldDB" id="G2LHX8"/>
<reference evidence="13 14" key="1">
    <citation type="journal article" date="2012" name="Environ. Microbiol.">
        <title>Complete genome of Candidatus Chloracidobacterium thermophilum, a chlorophyll-based photoheterotroph belonging to the phylum Acidobacteria.</title>
        <authorList>
            <person name="Garcia Costas A.M."/>
            <person name="Liu Z."/>
            <person name="Tomsho L.P."/>
            <person name="Schuster S.C."/>
            <person name="Ward D.M."/>
            <person name="Bryant D.A."/>
        </authorList>
    </citation>
    <scope>NUCLEOTIDE SEQUENCE [LARGE SCALE GENOMIC DNA]</scope>
    <source>
        <strain evidence="13 14">B</strain>
    </source>
</reference>
<evidence type="ECO:0000313" key="14">
    <source>
        <dbReference type="Proteomes" id="UP000006791"/>
    </source>
</evidence>
<dbReference type="EMBL" id="CP002514">
    <property type="protein sequence ID" value="AEP11038.1"/>
    <property type="molecule type" value="Genomic_DNA"/>
</dbReference>
<dbReference type="CDD" id="cd07325">
    <property type="entry name" value="M48_Ste24p_like"/>
    <property type="match status" value="1"/>
</dbReference>
<evidence type="ECO:0000256" key="7">
    <source>
        <dbReference type="ARBA" id="ARBA00022989"/>
    </source>
</evidence>
<evidence type="ECO:0000313" key="13">
    <source>
        <dbReference type="EMBL" id="AEP11038.1"/>
    </source>
</evidence>
<evidence type="ECO:0000256" key="2">
    <source>
        <dbReference type="ARBA" id="ARBA00022670"/>
    </source>
</evidence>
<keyword evidence="5 10" id="KW-0378">Hydrolase</keyword>
<evidence type="ECO:0000256" key="3">
    <source>
        <dbReference type="ARBA" id="ARBA00022692"/>
    </source>
</evidence>
<keyword evidence="2 10" id="KW-0645">Protease</keyword>
<evidence type="ECO:0000256" key="9">
    <source>
        <dbReference type="ARBA" id="ARBA00023136"/>
    </source>
</evidence>
<dbReference type="GO" id="GO:0004222">
    <property type="term" value="F:metalloendopeptidase activity"/>
    <property type="evidence" value="ECO:0007669"/>
    <property type="project" value="InterPro"/>
</dbReference>
<dbReference type="InterPro" id="IPR050083">
    <property type="entry name" value="HtpX_protease"/>
</dbReference>
<evidence type="ECO:0000259" key="12">
    <source>
        <dbReference type="Pfam" id="PF01435"/>
    </source>
</evidence>
<dbReference type="KEGG" id="ctm:Cabther_A0271"/>
<evidence type="ECO:0000256" key="4">
    <source>
        <dbReference type="ARBA" id="ARBA00022723"/>
    </source>
</evidence>
<feature type="domain" description="Peptidase M48" evidence="12">
    <location>
        <begin position="163"/>
        <end position="371"/>
    </location>
</feature>
<keyword evidence="3" id="KW-0812">Transmembrane</keyword>
<dbReference type="RefSeq" id="WP_014098776.1">
    <property type="nucleotide sequence ID" value="NC_016024.1"/>
</dbReference>
<evidence type="ECO:0000256" key="6">
    <source>
        <dbReference type="ARBA" id="ARBA00022833"/>
    </source>
</evidence>
<gene>
    <name evidence="13" type="ordered locus">Cabther_A0271</name>
</gene>
<dbReference type="PANTHER" id="PTHR43221">
    <property type="entry name" value="PROTEASE HTPX"/>
    <property type="match status" value="1"/>
</dbReference>
<dbReference type="InterPro" id="IPR001915">
    <property type="entry name" value="Peptidase_M48"/>
</dbReference>
<dbReference type="Pfam" id="PF01435">
    <property type="entry name" value="Peptidase_M48"/>
    <property type="match status" value="1"/>
</dbReference>
<dbReference type="STRING" id="981222.Cabther_A0271"/>
<dbReference type="GO" id="GO:0006508">
    <property type="term" value="P:proteolysis"/>
    <property type="evidence" value="ECO:0007669"/>
    <property type="project" value="UniProtKB-KW"/>
</dbReference>
<proteinExistence type="inferred from homology"/>
<feature type="region of interest" description="Disordered" evidence="11">
    <location>
        <begin position="1"/>
        <end position="60"/>
    </location>
</feature>
<protein>
    <submittedName>
        <fullName evidence="13">Zn-dependent protease with chaperone function</fullName>
    </submittedName>
</protein>
<evidence type="ECO:0000256" key="10">
    <source>
        <dbReference type="RuleBase" id="RU003983"/>
    </source>
</evidence>
<evidence type="ECO:0000256" key="5">
    <source>
        <dbReference type="ARBA" id="ARBA00022801"/>
    </source>
</evidence>